<organism evidence="1 2">
    <name type="scientific">Xenoophorus captivus</name>
    <dbReference type="NCBI Taxonomy" id="1517983"/>
    <lineage>
        <taxon>Eukaryota</taxon>
        <taxon>Metazoa</taxon>
        <taxon>Chordata</taxon>
        <taxon>Craniata</taxon>
        <taxon>Vertebrata</taxon>
        <taxon>Euteleostomi</taxon>
        <taxon>Actinopterygii</taxon>
        <taxon>Neopterygii</taxon>
        <taxon>Teleostei</taxon>
        <taxon>Neoteleostei</taxon>
        <taxon>Acanthomorphata</taxon>
        <taxon>Ovalentaria</taxon>
        <taxon>Atherinomorphae</taxon>
        <taxon>Cyprinodontiformes</taxon>
        <taxon>Goodeidae</taxon>
        <taxon>Xenoophorus</taxon>
    </lineage>
</organism>
<evidence type="ECO:0000313" key="1">
    <source>
        <dbReference type="EMBL" id="MEQ2207861.1"/>
    </source>
</evidence>
<sequence>MERLWVGADRGGGQVGSQAQEVALEAEADAVVVQGPRSVLLPSVLCLWSVPWVVKLKSEGFSLPLGSLMLGSRSSSKKECAQASRGVRRAVGVYSSKREQRAMASGGVRGRKTWTAVRDSTNVLRFFIPFMPLTHIWKHTDG</sequence>
<reference evidence="1 2" key="1">
    <citation type="submission" date="2021-06" db="EMBL/GenBank/DDBJ databases">
        <authorList>
            <person name="Palmer J.M."/>
        </authorList>
    </citation>
    <scope>NUCLEOTIDE SEQUENCE [LARGE SCALE GENOMIC DNA]</scope>
    <source>
        <strain evidence="1 2">XC_2019</strain>
        <tissue evidence="1">Muscle</tissue>
    </source>
</reference>
<protein>
    <submittedName>
        <fullName evidence="1">Uncharacterized protein</fullName>
    </submittedName>
</protein>
<proteinExistence type="predicted"/>
<dbReference type="Proteomes" id="UP001434883">
    <property type="component" value="Unassembled WGS sequence"/>
</dbReference>
<evidence type="ECO:0000313" key="2">
    <source>
        <dbReference type="Proteomes" id="UP001434883"/>
    </source>
</evidence>
<keyword evidence="2" id="KW-1185">Reference proteome</keyword>
<name>A0ABV0RJH3_9TELE</name>
<accession>A0ABV0RJH3</accession>
<gene>
    <name evidence="1" type="ORF">XENOCAPTIV_019863</name>
</gene>
<comment type="caution">
    <text evidence="1">The sequence shown here is derived from an EMBL/GenBank/DDBJ whole genome shotgun (WGS) entry which is preliminary data.</text>
</comment>
<dbReference type="EMBL" id="JAHRIN010046249">
    <property type="protein sequence ID" value="MEQ2207861.1"/>
    <property type="molecule type" value="Genomic_DNA"/>
</dbReference>